<keyword evidence="5" id="KW-0460">Magnesium</keyword>
<dbReference type="PIRSF" id="PIRSF006806">
    <property type="entry name" value="FTHF_cligase"/>
    <property type="match status" value="1"/>
</dbReference>
<dbReference type="PANTHER" id="PTHR23407:SF1">
    <property type="entry name" value="5-FORMYLTETRAHYDROFOLATE CYCLO-LIGASE"/>
    <property type="match status" value="1"/>
</dbReference>
<feature type="binding site" evidence="4">
    <location>
        <position position="50"/>
    </location>
    <ligand>
        <name>substrate</name>
    </ligand>
</feature>
<comment type="similarity">
    <text evidence="1 5">Belongs to the 5-formyltetrahydrofolate cyclo-ligase family.</text>
</comment>
<dbReference type="SUPFAM" id="SSF100950">
    <property type="entry name" value="NagB/RpiA/CoA transferase-like"/>
    <property type="match status" value="1"/>
</dbReference>
<sequence>MSEKKMLRQHMLTYISGLSEFERKNIEEKLQNQLVASPVFQQAATIGITISTAQEWATSSIMEKAWEEGKIIASPKCIVKTKEMQYYVWNQLDQIEAGYAGIKEPIPEKTTPIAPADIDLLLVPGVIFDKDGYRIGYGGGYYDRMLADYKGVTISLCTEKQLVDRIPRESHDLPVELIITEKRTIKTSK</sequence>
<keyword evidence="3 4" id="KW-0067">ATP-binding</keyword>
<evidence type="ECO:0000313" key="6">
    <source>
        <dbReference type="EMBL" id="CEI84147.1"/>
    </source>
</evidence>
<dbReference type="EC" id="6.3.3.2" evidence="5"/>
<dbReference type="GO" id="GO:0046872">
    <property type="term" value="F:metal ion binding"/>
    <property type="evidence" value="ECO:0007669"/>
    <property type="project" value="UniProtKB-KW"/>
</dbReference>
<dbReference type="NCBIfam" id="TIGR02727">
    <property type="entry name" value="MTHFS_bact"/>
    <property type="match status" value="1"/>
</dbReference>
<gene>
    <name evidence="6" type="ORF">BN997_04083</name>
</gene>
<dbReference type="Pfam" id="PF01812">
    <property type="entry name" value="5-FTHF_cyc-lig"/>
    <property type="match status" value="1"/>
</dbReference>
<dbReference type="InterPro" id="IPR002698">
    <property type="entry name" value="FTHF_cligase"/>
</dbReference>
<comment type="catalytic activity">
    <reaction evidence="5">
        <text>(6S)-5-formyl-5,6,7,8-tetrahydrofolate + ATP = (6R)-5,10-methenyltetrahydrofolate + ADP + phosphate</text>
        <dbReference type="Rhea" id="RHEA:10488"/>
        <dbReference type="ChEBI" id="CHEBI:30616"/>
        <dbReference type="ChEBI" id="CHEBI:43474"/>
        <dbReference type="ChEBI" id="CHEBI:57455"/>
        <dbReference type="ChEBI" id="CHEBI:57457"/>
        <dbReference type="ChEBI" id="CHEBI:456216"/>
        <dbReference type="EC" id="6.3.3.2"/>
    </reaction>
</comment>
<dbReference type="PANTHER" id="PTHR23407">
    <property type="entry name" value="ATPASE INHIBITOR/5-FORMYLTETRAHYDROFOLATE CYCLO-LIGASE"/>
    <property type="match status" value="1"/>
</dbReference>
<protein>
    <recommendedName>
        <fullName evidence="5">5-formyltetrahydrofolate cyclo-ligase</fullName>
        <ecNumber evidence="5">6.3.3.2</ecNumber>
    </recommendedName>
</protein>
<dbReference type="InterPro" id="IPR037171">
    <property type="entry name" value="NagB/RpiA_transferase-like"/>
</dbReference>
<name>A0A0A1MXL7_9BACI</name>
<dbReference type="GO" id="GO:0005524">
    <property type="term" value="F:ATP binding"/>
    <property type="evidence" value="ECO:0007669"/>
    <property type="project" value="UniProtKB-KW"/>
</dbReference>
<keyword evidence="7" id="KW-1185">Reference proteome</keyword>
<evidence type="ECO:0000256" key="4">
    <source>
        <dbReference type="PIRSR" id="PIRSR006806-1"/>
    </source>
</evidence>
<dbReference type="EMBL" id="CDGG01000001">
    <property type="protein sequence ID" value="CEI84147.1"/>
    <property type="molecule type" value="Genomic_DNA"/>
</dbReference>
<dbReference type="GO" id="GO:0030272">
    <property type="term" value="F:5-formyltetrahydrofolate cyclo-ligase activity"/>
    <property type="evidence" value="ECO:0007669"/>
    <property type="project" value="UniProtKB-EC"/>
</dbReference>
<dbReference type="InterPro" id="IPR024185">
    <property type="entry name" value="FTHF_cligase-like_sf"/>
</dbReference>
<proteinExistence type="inferred from homology"/>
<evidence type="ECO:0000256" key="3">
    <source>
        <dbReference type="ARBA" id="ARBA00022840"/>
    </source>
</evidence>
<organism evidence="6 7">
    <name type="scientific">Oceanobacillus oncorhynchi</name>
    <dbReference type="NCBI Taxonomy" id="545501"/>
    <lineage>
        <taxon>Bacteria</taxon>
        <taxon>Bacillati</taxon>
        <taxon>Bacillota</taxon>
        <taxon>Bacilli</taxon>
        <taxon>Bacillales</taxon>
        <taxon>Bacillaceae</taxon>
        <taxon>Oceanobacillus</taxon>
    </lineage>
</organism>
<keyword evidence="5" id="KW-0479">Metal-binding</keyword>
<feature type="binding site" evidence="4">
    <location>
        <position position="55"/>
    </location>
    <ligand>
        <name>substrate</name>
    </ligand>
</feature>
<evidence type="ECO:0000256" key="1">
    <source>
        <dbReference type="ARBA" id="ARBA00010638"/>
    </source>
</evidence>
<dbReference type="Proteomes" id="UP000040453">
    <property type="component" value="Unassembled WGS sequence"/>
</dbReference>
<dbReference type="OrthoDB" id="9801938at2"/>
<dbReference type="GO" id="GO:0035999">
    <property type="term" value="P:tetrahydrofolate interconversion"/>
    <property type="evidence" value="ECO:0007669"/>
    <property type="project" value="TreeGrafter"/>
</dbReference>
<dbReference type="AlphaFoldDB" id="A0A0A1MXL7"/>
<reference evidence="6 7" key="1">
    <citation type="submission" date="2014-11" db="EMBL/GenBank/DDBJ databases">
        <authorList>
            <person name="Urmite Genomes Urmite Genomes"/>
        </authorList>
    </citation>
    <scope>NUCLEOTIDE SEQUENCE [LARGE SCALE GENOMIC DNA]</scope>
    <source>
        <strain evidence="6 7">Oc5</strain>
    </source>
</reference>
<keyword evidence="2 4" id="KW-0547">Nucleotide-binding</keyword>
<dbReference type="RefSeq" id="WP_052485088.1">
    <property type="nucleotide sequence ID" value="NZ_CDGG01000001.1"/>
</dbReference>
<feature type="binding site" evidence="4">
    <location>
        <begin position="134"/>
        <end position="142"/>
    </location>
    <ligand>
        <name>ATP</name>
        <dbReference type="ChEBI" id="CHEBI:30616"/>
    </ligand>
</feature>
<comment type="cofactor">
    <cofactor evidence="5">
        <name>Mg(2+)</name>
        <dbReference type="ChEBI" id="CHEBI:18420"/>
    </cofactor>
</comment>
<keyword evidence="6" id="KW-0436">Ligase</keyword>
<evidence type="ECO:0000256" key="5">
    <source>
        <dbReference type="RuleBase" id="RU361279"/>
    </source>
</evidence>
<feature type="binding site" evidence="4">
    <location>
        <begin position="4"/>
        <end position="8"/>
    </location>
    <ligand>
        <name>ATP</name>
        <dbReference type="ChEBI" id="CHEBI:30616"/>
    </ligand>
</feature>
<dbReference type="Gene3D" id="3.40.50.10420">
    <property type="entry name" value="NagB/RpiA/CoA transferase-like"/>
    <property type="match status" value="1"/>
</dbReference>
<accession>A0A0A1MXL7</accession>
<evidence type="ECO:0000313" key="7">
    <source>
        <dbReference type="Proteomes" id="UP000040453"/>
    </source>
</evidence>
<evidence type="ECO:0000256" key="2">
    <source>
        <dbReference type="ARBA" id="ARBA00022741"/>
    </source>
</evidence>
<dbReference type="STRING" id="545501.BN997_04083"/>
<dbReference type="GO" id="GO:0009396">
    <property type="term" value="P:folic acid-containing compound biosynthetic process"/>
    <property type="evidence" value="ECO:0007669"/>
    <property type="project" value="TreeGrafter"/>
</dbReference>